<keyword evidence="16" id="KW-0325">Glycoprotein</keyword>
<dbReference type="GO" id="GO:0006950">
    <property type="term" value="P:response to stress"/>
    <property type="evidence" value="ECO:0007669"/>
    <property type="project" value="UniProtKB-ARBA"/>
</dbReference>
<keyword evidence="11 19" id="KW-0547">Nucleotide-binding</keyword>
<accession>A0A2Z7BG36</accession>
<proteinExistence type="inferred from homology"/>
<feature type="transmembrane region" description="Helical" evidence="20">
    <location>
        <begin position="544"/>
        <end position="567"/>
    </location>
</feature>
<sequence length="865" mass="95869">MVSLGGTGRGDPMFSGRKGLVSCFVVLCIFLSVYGQIPDDKMALLEFKKSITDPSGILASWNADSPDHCSWFGVSCDSNSRVTALTSRGKSSLYPHCCVDSEIAWRGFGVRRNCSQVNGKLVGKISPSIGNLTELRVISLPFNDLCGQIPVEMWRLDNLEVIDLEGNFLVGDFSGFEFSFMSKLRVLNLAFNRLFGEFPPSFSQCEGLTILNLARNEMNGDIPGFVGLFKRLRMLNLSFNRFIGYVPNTLGYDCADLEHLDFSFNFLEGEIPRTLGNCSRLRTLLLSSNVLRGVIPNELGGLRSLEILDVSRNNLTGPLPVNLRNCVNLTVLVLSSRFSVIPSESCPRGEASPDSSCINDNNLFEGSITDDIAKLPKLKIIQAPCAIFNGSFPGKPSTCQSLKMVKLAQSIFTSEIFDPHHLNLRANRLGPVLVLIFNKKKISVPVSKSVGNGNTLFVLNLKDSNFTCQCLLNCSQVSRKMPMVHSRNLLFLETSAVDDRMVCSIHQKNHFHLLTSAYSSAPPPRQYKGHHSKSGIYGLSPHTLGAIISASVVCVLSLIFVAALFCFMRKKLQNSRVEISASPEPKKIMVFNPIGVPLTYENIVQATANFSHTKRIGSGGFGATYRADIAPGYTVAVKRLTAERHQGAPQFHAEIRTLGRIKHRNLITLIGYCSSDDEMFLIYNYLPGGDLRKFIRERARRAFDWSILHKIALNIASALSYLHDQCNPRIVHRDIKPKTHATTRVAGTYGYIAPEYALTGRVSNKADVYSYGVVLLELMSDKIALDPSFYSHEDGFNIVSWARLLMNQGKMKEAFVETLWESGPQDKLVEMLRLAIFCTVESLSSRPTMRQVVEQLKALQSPVPG</sequence>
<evidence type="ECO:0000313" key="23">
    <source>
        <dbReference type="Proteomes" id="UP000250235"/>
    </source>
</evidence>
<dbReference type="GO" id="GO:0005524">
    <property type="term" value="F:ATP binding"/>
    <property type="evidence" value="ECO:0007669"/>
    <property type="project" value="UniProtKB-UniRule"/>
</dbReference>
<dbReference type="InterPro" id="IPR050647">
    <property type="entry name" value="Plant_LRR-RLKs"/>
</dbReference>
<keyword evidence="10" id="KW-0677">Repeat</keyword>
<name>A0A2Z7BG36_9LAMI</name>
<dbReference type="Pfam" id="PF08263">
    <property type="entry name" value="LRRNT_2"/>
    <property type="match status" value="1"/>
</dbReference>
<keyword evidence="13 19" id="KW-0067">ATP-binding</keyword>
<evidence type="ECO:0000256" key="6">
    <source>
        <dbReference type="ARBA" id="ARBA00022614"/>
    </source>
</evidence>
<keyword evidence="4" id="KW-1003">Cell membrane</keyword>
<evidence type="ECO:0000256" key="5">
    <source>
        <dbReference type="ARBA" id="ARBA00022527"/>
    </source>
</evidence>
<evidence type="ECO:0000256" key="17">
    <source>
        <dbReference type="ARBA" id="ARBA00047899"/>
    </source>
</evidence>
<comment type="catalytic activity">
    <reaction evidence="18">
        <text>L-seryl-[protein] + ATP = O-phospho-L-seryl-[protein] + ADP + H(+)</text>
        <dbReference type="Rhea" id="RHEA:17989"/>
        <dbReference type="Rhea" id="RHEA-COMP:9863"/>
        <dbReference type="Rhea" id="RHEA-COMP:11604"/>
        <dbReference type="ChEBI" id="CHEBI:15378"/>
        <dbReference type="ChEBI" id="CHEBI:29999"/>
        <dbReference type="ChEBI" id="CHEBI:30616"/>
        <dbReference type="ChEBI" id="CHEBI:83421"/>
        <dbReference type="ChEBI" id="CHEBI:456216"/>
        <dbReference type="EC" id="2.7.11.1"/>
    </reaction>
</comment>
<dbReference type="FunFam" id="3.80.10.10:FF:000275">
    <property type="entry name" value="Leucine-rich repeat receptor-like protein kinase"/>
    <property type="match status" value="1"/>
</dbReference>
<evidence type="ECO:0000256" key="16">
    <source>
        <dbReference type="ARBA" id="ARBA00023180"/>
    </source>
</evidence>
<keyword evidence="9" id="KW-0732">Signal</keyword>
<dbReference type="FunFam" id="3.80.10.10:FF:000383">
    <property type="entry name" value="Leucine-rich repeat receptor protein kinase EMS1"/>
    <property type="match status" value="1"/>
</dbReference>
<dbReference type="PANTHER" id="PTHR48056">
    <property type="entry name" value="LRR RECEPTOR-LIKE SERINE/THREONINE-PROTEIN KINASE-RELATED"/>
    <property type="match status" value="1"/>
</dbReference>
<evidence type="ECO:0000256" key="11">
    <source>
        <dbReference type="ARBA" id="ARBA00022741"/>
    </source>
</evidence>
<keyword evidence="14 20" id="KW-1133">Transmembrane helix</keyword>
<keyword evidence="15 20" id="KW-0472">Membrane</keyword>
<feature type="binding site" evidence="19">
    <location>
        <position position="638"/>
    </location>
    <ligand>
        <name>ATP</name>
        <dbReference type="ChEBI" id="CHEBI:30616"/>
    </ligand>
</feature>
<evidence type="ECO:0000256" key="20">
    <source>
        <dbReference type="SAM" id="Phobius"/>
    </source>
</evidence>
<evidence type="ECO:0000256" key="3">
    <source>
        <dbReference type="ARBA" id="ARBA00012513"/>
    </source>
</evidence>
<dbReference type="Gene3D" id="3.80.10.10">
    <property type="entry name" value="Ribonuclease Inhibitor"/>
    <property type="match status" value="3"/>
</dbReference>
<evidence type="ECO:0000256" key="12">
    <source>
        <dbReference type="ARBA" id="ARBA00022777"/>
    </source>
</evidence>
<dbReference type="GO" id="GO:0004674">
    <property type="term" value="F:protein serine/threonine kinase activity"/>
    <property type="evidence" value="ECO:0007669"/>
    <property type="project" value="UniProtKB-KW"/>
</dbReference>
<protein>
    <recommendedName>
        <fullName evidence="3">non-specific serine/threonine protein kinase</fullName>
        <ecNumber evidence="3">2.7.11.1</ecNumber>
    </recommendedName>
</protein>
<dbReference type="Pfam" id="PF00069">
    <property type="entry name" value="Pkinase"/>
    <property type="match status" value="1"/>
</dbReference>
<reference evidence="22 23" key="1">
    <citation type="journal article" date="2015" name="Proc. Natl. Acad. Sci. U.S.A.">
        <title>The resurrection genome of Boea hygrometrica: A blueprint for survival of dehydration.</title>
        <authorList>
            <person name="Xiao L."/>
            <person name="Yang G."/>
            <person name="Zhang L."/>
            <person name="Yang X."/>
            <person name="Zhao S."/>
            <person name="Ji Z."/>
            <person name="Zhou Q."/>
            <person name="Hu M."/>
            <person name="Wang Y."/>
            <person name="Chen M."/>
            <person name="Xu Y."/>
            <person name="Jin H."/>
            <person name="Xiao X."/>
            <person name="Hu G."/>
            <person name="Bao F."/>
            <person name="Hu Y."/>
            <person name="Wan P."/>
            <person name="Li L."/>
            <person name="Deng X."/>
            <person name="Kuang T."/>
            <person name="Xiang C."/>
            <person name="Zhu J.K."/>
            <person name="Oliver M.J."/>
            <person name="He Y."/>
        </authorList>
    </citation>
    <scope>NUCLEOTIDE SEQUENCE [LARGE SCALE GENOMIC DNA]</scope>
    <source>
        <strain evidence="23">cv. XS01</strain>
    </source>
</reference>
<dbReference type="PROSITE" id="PS00107">
    <property type="entry name" value="PROTEIN_KINASE_ATP"/>
    <property type="match status" value="1"/>
</dbReference>
<dbReference type="FunFam" id="3.30.200.20:FF:000260">
    <property type="entry name" value="LRR receptor-like serine/threonine-protein kinase RPK2"/>
    <property type="match status" value="1"/>
</dbReference>
<feature type="domain" description="Protein kinase" evidence="21">
    <location>
        <begin position="610"/>
        <end position="859"/>
    </location>
</feature>
<dbReference type="Pfam" id="PF13855">
    <property type="entry name" value="LRR_8"/>
    <property type="match status" value="2"/>
</dbReference>
<evidence type="ECO:0000256" key="10">
    <source>
        <dbReference type="ARBA" id="ARBA00022737"/>
    </source>
</evidence>
<keyword evidence="12" id="KW-0418">Kinase</keyword>
<dbReference type="EMBL" id="KV007769">
    <property type="protein sequence ID" value="KZV30951.1"/>
    <property type="molecule type" value="Genomic_DNA"/>
</dbReference>
<evidence type="ECO:0000256" key="4">
    <source>
        <dbReference type="ARBA" id="ARBA00022475"/>
    </source>
</evidence>
<dbReference type="Gene3D" id="3.30.200.20">
    <property type="entry name" value="Phosphorylase Kinase, domain 1"/>
    <property type="match status" value="1"/>
</dbReference>
<keyword evidence="8 20" id="KW-0812">Transmembrane</keyword>
<dbReference type="Gene3D" id="1.10.510.10">
    <property type="entry name" value="Transferase(Phosphotransferase) domain 1"/>
    <property type="match status" value="2"/>
</dbReference>
<comment type="similarity">
    <text evidence="2">Belongs to the RLP family.</text>
</comment>
<evidence type="ECO:0000256" key="1">
    <source>
        <dbReference type="ARBA" id="ARBA00004251"/>
    </source>
</evidence>
<evidence type="ECO:0000256" key="8">
    <source>
        <dbReference type="ARBA" id="ARBA00022692"/>
    </source>
</evidence>
<evidence type="ECO:0000256" key="15">
    <source>
        <dbReference type="ARBA" id="ARBA00023136"/>
    </source>
</evidence>
<evidence type="ECO:0000256" key="13">
    <source>
        <dbReference type="ARBA" id="ARBA00022840"/>
    </source>
</evidence>
<dbReference type="AlphaFoldDB" id="A0A2Z7BG36"/>
<organism evidence="22 23">
    <name type="scientific">Dorcoceras hygrometricum</name>
    <dbReference type="NCBI Taxonomy" id="472368"/>
    <lineage>
        <taxon>Eukaryota</taxon>
        <taxon>Viridiplantae</taxon>
        <taxon>Streptophyta</taxon>
        <taxon>Embryophyta</taxon>
        <taxon>Tracheophyta</taxon>
        <taxon>Spermatophyta</taxon>
        <taxon>Magnoliopsida</taxon>
        <taxon>eudicotyledons</taxon>
        <taxon>Gunneridae</taxon>
        <taxon>Pentapetalae</taxon>
        <taxon>asterids</taxon>
        <taxon>lamiids</taxon>
        <taxon>Lamiales</taxon>
        <taxon>Gesneriaceae</taxon>
        <taxon>Didymocarpoideae</taxon>
        <taxon>Trichosporeae</taxon>
        <taxon>Loxocarpinae</taxon>
        <taxon>Dorcoceras</taxon>
    </lineage>
</organism>
<keyword evidence="23" id="KW-1185">Reference proteome</keyword>
<dbReference type="GO" id="GO:0005886">
    <property type="term" value="C:plasma membrane"/>
    <property type="evidence" value="ECO:0007669"/>
    <property type="project" value="UniProtKB-SubCell"/>
</dbReference>
<evidence type="ECO:0000256" key="19">
    <source>
        <dbReference type="PROSITE-ProRule" id="PRU10141"/>
    </source>
</evidence>
<dbReference type="InterPro" id="IPR017441">
    <property type="entry name" value="Protein_kinase_ATP_BS"/>
</dbReference>
<keyword evidence="7" id="KW-0808">Transferase</keyword>
<dbReference type="PROSITE" id="PS50011">
    <property type="entry name" value="PROTEIN_KINASE_DOM"/>
    <property type="match status" value="1"/>
</dbReference>
<comment type="subcellular location">
    <subcellularLocation>
        <location evidence="1">Cell membrane</location>
        <topology evidence="1">Single-pass type I membrane protein</topology>
    </subcellularLocation>
</comment>
<dbReference type="SUPFAM" id="SSF56112">
    <property type="entry name" value="Protein kinase-like (PK-like)"/>
    <property type="match status" value="1"/>
</dbReference>
<dbReference type="SUPFAM" id="SSF52058">
    <property type="entry name" value="L domain-like"/>
    <property type="match status" value="1"/>
</dbReference>
<evidence type="ECO:0000256" key="14">
    <source>
        <dbReference type="ARBA" id="ARBA00022989"/>
    </source>
</evidence>
<dbReference type="InterPro" id="IPR001611">
    <property type="entry name" value="Leu-rich_rpt"/>
</dbReference>
<evidence type="ECO:0000256" key="2">
    <source>
        <dbReference type="ARBA" id="ARBA00009592"/>
    </source>
</evidence>
<dbReference type="InterPro" id="IPR000719">
    <property type="entry name" value="Prot_kinase_dom"/>
</dbReference>
<dbReference type="InterPro" id="IPR001245">
    <property type="entry name" value="Ser-Thr/Tyr_kinase_cat_dom"/>
</dbReference>
<keyword evidence="5" id="KW-0723">Serine/threonine-protein kinase</keyword>
<dbReference type="Proteomes" id="UP000250235">
    <property type="component" value="Unassembled WGS sequence"/>
</dbReference>
<keyword evidence="6" id="KW-0433">Leucine-rich repeat</keyword>
<dbReference type="Pfam" id="PF07714">
    <property type="entry name" value="PK_Tyr_Ser-Thr"/>
    <property type="match status" value="1"/>
</dbReference>
<dbReference type="InterPro" id="IPR011009">
    <property type="entry name" value="Kinase-like_dom_sf"/>
</dbReference>
<comment type="catalytic activity">
    <reaction evidence="17">
        <text>L-threonyl-[protein] + ATP = O-phospho-L-threonyl-[protein] + ADP + H(+)</text>
        <dbReference type="Rhea" id="RHEA:46608"/>
        <dbReference type="Rhea" id="RHEA-COMP:11060"/>
        <dbReference type="Rhea" id="RHEA-COMP:11605"/>
        <dbReference type="ChEBI" id="CHEBI:15378"/>
        <dbReference type="ChEBI" id="CHEBI:30013"/>
        <dbReference type="ChEBI" id="CHEBI:30616"/>
        <dbReference type="ChEBI" id="CHEBI:61977"/>
        <dbReference type="ChEBI" id="CHEBI:456216"/>
        <dbReference type="EC" id="2.7.11.1"/>
    </reaction>
</comment>
<dbReference type="PANTHER" id="PTHR48056:SF63">
    <property type="entry name" value="PROTEIN KINASE DOMAIN-CONTAINING PROTEIN"/>
    <property type="match status" value="1"/>
</dbReference>
<evidence type="ECO:0000313" key="22">
    <source>
        <dbReference type="EMBL" id="KZV30951.1"/>
    </source>
</evidence>
<dbReference type="InterPro" id="IPR013210">
    <property type="entry name" value="LRR_N_plant-typ"/>
</dbReference>
<evidence type="ECO:0000256" key="18">
    <source>
        <dbReference type="ARBA" id="ARBA00048679"/>
    </source>
</evidence>
<gene>
    <name evidence="22" type="ORF">F511_16304</name>
</gene>
<evidence type="ECO:0000256" key="9">
    <source>
        <dbReference type="ARBA" id="ARBA00022729"/>
    </source>
</evidence>
<dbReference type="OrthoDB" id="1896041at2759"/>
<evidence type="ECO:0000259" key="21">
    <source>
        <dbReference type="PROSITE" id="PS50011"/>
    </source>
</evidence>
<dbReference type="InterPro" id="IPR032675">
    <property type="entry name" value="LRR_dom_sf"/>
</dbReference>
<dbReference type="EC" id="2.7.11.1" evidence="3"/>
<evidence type="ECO:0000256" key="7">
    <source>
        <dbReference type="ARBA" id="ARBA00022679"/>
    </source>
</evidence>